<comment type="caution">
    <text evidence="2">The sequence shown here is derived from an EMBL/GenBank/DDBJ whole genome shotgun (WGS) entry which is preliminary data.</text>
</comment>
<sequence length="196" mass="21402">MNELLSESAQLPAATQKPPPPKPRPARTARLPGSLSPGRETRHGHNFPINRPGKVRYTSKPSYIPKGKPFGQLQGSPWPHGPTAPRRRLQHTEHGRAGRAPQSKQACAEHEREETVVSPWLVPSDIRTILHRCQSPLLQDLPPPGAEPERRAGRGGTDSVSGSTGSTLSKLDWKAIEDMVAGVEDNSLSVHWALDL</sequence>
<dbReference type="AlphaFoldDB" id="A0A7J8IX25"/>
<dbReference type="GO" id="GO:0060271">
    <property type="term" value="P:cilium assembly"/>
    <property type="evidence" value="ECO:0007669"/>
    <property type="project" value="TreeGrafter"/>
</dbReference>
<dbReference type="EMBL" id="JACASF010000003">
    <property type="protein sequence ID" value="KAF6489144.1"/>
    <property type="molecule type" value="Genomic_DNA"/>
</dbReference>
<dbReference type="Pfam" id="PF15392">
    <property type="entry name" value="Joubert"/>
    <property type="match status" value="1"/>
</dbReference>
<gene>
    <name evidence="2" type="ORF">HJG59_003271</name>
</gene>
<organism evidence="2 3">
    <name type="scientific">Molossus molossus</name>
    <name type="common">Pallas' mastiff bat</name>
    <name type="synonym">Vespertilio molossus</name>
    <dbReference type="NCBI Taxonomy" id="27622"/>
    <lineage>
        <taxon>Eukaryota</taxon>
        <taxon>Metazoa</taxon>
        <taxon>Chordata</taxon>
        <taxon>Craniata</taxon>
        <taxon>Vertebrata</taxon>
        <taxon>Euteleostomi</taxon>
        <taxon>Mammalia</taxon>
        <taxon>Eutheria</taxon>
        <taxon>Laurasiatheria</taxon>
        <taxon>Chiroptera</taxon>
        <taxon>Yangochiroptera</taxon>
        <taxon>Molossidae</taxon>
        <taxon>Molossus</taxon>
    </lineage>
</organism>
<name>A0A7J8IX25_MOLMO</name>
<dbReference type="InterPro" id="IPR028236">
    <property type="entry name" value="CPLANE1"/>
</dbReference>
<dbReference type="Proteomes" id="UP000550707">
    <property type="component" value="Unassembled WGS sequence"/>
</dbReference>
<evidence type="ECO:0000313" key="3">
    <source>
        <dbReference type="Proteomes" id="UP000550707"/>
    </source>
</evidence>
<proteinExistence type="predicted"/>
<protein>
    <submittedName>
        <fullName evidence="2">Ciliogenesis and planar polarity effector 1</fullName>
    </submittedName>
</protein>
<reference evidence="2 3" key="1">
    <citation type="journal article" date="2020" name="Nature">
        <title>Six reference-quality genomes reveal evolution of bat adaptations.</title>
        <authorList>
            <person name="Jebb D."/>
            <person name="Huang Z."/>
            <person name="Pippel M."/>
            <person name="Hughes G.M."/>
            <person name="Lavrichenko K."/>
            <person name="Devanna P."/>
            <person name="Winkler S."/>
            <person name="Jermiin L.S."/>
            <person name="Skirmuntt E.C."/>
            <person name="Katzourakis A."/>
            <person name="Burkitt-Gray L."/>
            <person name="Ray D.A."/>
            <person name="Sullivan K.A.M."/>
            <person name="Roscito J.G."/>
            <person name="Kirilenko B.M."/>
            <person name="Davalos L.M."/>
            <person name="Corthals A.P."/>
            <person name="Power M.L."/>
            <person name="Jones G."/>
            <person name="Ransome R.D."/>
            <person name="Dechmann D.K.N."/>
            <person name="Locatelli A.G."/>
            <person name="Puechmaille S.J."/>
            <person name="Fedrigo O."/>
            <person name="Jarvis E.D."/>
            <person name="Hiller M."/>
            <person name="Vernes S.C."/>
            <person name="Myers E.W."/>
            <person name="Teeling E.C."/>
        </authorList>
    </citation>
    <scope>NUCLEOTIDE SEQUENCE [LARGE SCALE GENOMIC DNA]</scope>
    <source>
        <strain evidence="2">MMolMol1</strain>
        <tissue evidence="2">Muscle</tissue>
    </source>
</reference>
<dbReference type="PANTHER" id="PTHR14492:SF4">
    <property type="entry name" value="CILIOGENESIS AND PLANAR POLARITY EFFECTOR 1"/>
    <property type="match status" value="1"/>
</dbReference>
<feature type="region of interest" description="Disordered" evidence="1">
    <location>
        <begin position="136"/>
        <end position="168"/>
    </location>
</feature>
<feature type="region of interest" description="Disordered" evidence="1">
    <location>
        <begin position="1"/>
        <end position="114"/>
    </location>
</feature>
<evidence type="ECO:0000256" key="1">
    <source>
        <dbReference type="SAM" id="MobiDB-lite"/>
    </source>
</evidence>
<accession>A0A7J8IX25</accession>
<feature type="compositionally biased region" description="Low complexity" evidence="1">
    <location>
        <begin position="157"/>
        <end position="168"/>
    </location>
</feature>
<dbReference type="PANTHER" id="PTHR14492">
    <property type="entry name" value="JBTS17"/>
    <property type="match status" value="1"/>
</dbReference>
<evidence type="ECO:0000313" key="2">
    <source>
        <dbReference type="EMBL" id="KAF6489144.1"/>
    </source>
</evidence>
<keyword evidence="3" id="KW-1185">Reference proteome</keyword>
<dbReference type="GO" id="GO:0035869">
    <property type="term" value="C:ciliary transition zone"/>
    <property type="evidence" value="ECO:0007669"/>
    <property type="project" value="TreeGrafter"/>
</dbReference>